<sequence length="417" mass="45323">MGQERRRGPGRWSRVDVQVSMVAAAVVALSFLCVYVFNYQITYRDMISTLKERSDSIYGYVEDALDKSTFLAIEGADDVDGDDDPARPAYREMKESFKEVKAATGVRYLYTAKRAADGTLVYLVDGLPSESDDFRNPGDPIEQEIVGDMERALADEVVYPTDIKSTDWGHIFVSYYPIHDEGRVVGVVGIEFDAERQFETFRTVRIGTPLIGIAFCLAAVAVSVVLFRRISNPAYRDLANTDYLTGLKSRNAFEVDVANWNRTGARVAGVVAVDVDGLKAVNDELGHAEGDELIRAAAGVVSSCCGGLGPVYRVGGDEFAVCCFELDERAGRRIADDLRAACAAVGVAGRPLSLSVGWAVRETGEDIMQAHRRADERMYEDKARAHRDRRSGEHAGGSGFGEAAGSPEPPPPGGRGA</sequence>
<dbReference type="PANTHER" id="PTHR45138:SF9">
    <property type="entry name" value="DIGUANYLATE CYCLASE DGCM-RELATED"/>
    <property type="match status" value="1"/>
</dbReference>
<keyword evidence="2" id="KW-0472">Membrane</keyword>
<accession>A0A369M2T3</accession>
<dbReference type="InterPro" id="IPR000160">
    <property type="entry name" value="GGDEF_dom"/>
</dbReference>
<evidence type="ECO:0000313" key="4">
    <source>
        <dbReference type="EMBL" id="RDB65724.1"/>
    </source>
</evidence>
<feature type="transmembrane region" description="Helical" evidence="2">
    <location>
        <begin position="21"/>
        <end position="41"/>
    </location>
</feature>
<dbReference type="InterPro" id="IPR029787">
    <property type="entry name" value="Nucleotide_cyclase"/>
</dbReference>
<dbReference type="Pfam" id="PF00990">
    <property type="entry name" value="GGDEF"/>
    <property type="match status" value="1"/>
</dbReference>
<dbReference type="InterPro" id="IPR050469">
    <property type="entry name" value="Diguanylate_Cyclase"/>
</dbReference>
<dbReference type="Gene3D" id="3.30.70.270">
    <property type="match status" value="1"/>
</dbReference>
<feature type="transmembrane region" description="Helical" evidence="2">
    <location>
        <begin position="206"/>
        <end position="227"/>
    </location>
</feature>
<evidence type="ECO:0000259" key="3">
    <source>
        <dbReference type="PROSITE" id="PS50887"/>
    </source>
</evidence>
<dbReference type="PROSITE" id="PS50887">
    <property type="entry name" value="GGDEF"/>
    <property type="match status" value="1"/>
</dbReference>
<comment type="caution">
    <text evidence="4">The sequence shown here is derived from an EMBL/GenBank/DDBJ whole genome shotgun (WGS) entry which is preliminary data.</text>
</comment>
<dbReference type="CDD" id="cd01949">
    <property type="entry name" value="GGDEF"/>
    <property type="match status" value="1"/>
</dbReference>
<keyword evidence="2" id="KW-1133">Transmembrane helix</keyword>
<evidence type="ECO:0000256" key="1">
    <source>
        <dbReference type="SAM" id="MobiDB-lite"/>
    </source>
</evidence>
<dbReference type="GeneID" id="78359319"/>
<reference evidence="4 5" key="1">
    <citation type="journal article" date="2018" name="Elife">
        <title>Discovery and characterization of a prevalent human gut bacterial enzyme sufficient for the inactivation of a family of plant toxins.</title>
        <authorList>
            <person name="Koppel N."/>
            <person name="Bisanz J.E."/>
            <person name="Pandelia M.E."/>
            <person name="Turnbaugh P.J."/>
            <person name="Balskus E.P."/>
        </authorList>
    </citation>
    <scope>NUCLEOTIDE SEQUENCE [LARGE SCALE GENOMIC DNA]</scope>
    <source>
        <strain evidence="4 5">3C</strain>
    </source>
</reference>
<dbReference type="EMBL" id="PPTS01000003">
    <property type="protein sequence ID" value="RDB65724.1"/>
    <property type="molecule type" value="Genomic_DNA"/>
</dbReference>
<dbReference type="GO" id="GO:0052621">
    <property type="term" value="F:diguanylate cyclase activity"/>
    <property type="evidence" value="ECO:0007669"/>
    <property type="project" value="TreeGrafter"/>
</dbReference>
<feature type="compositionally biased region" description="Pro residues" evidence="1">
    <location>
        <begin position="407"/>
        <end position="417"/>
    </location>
</feature>
<proteinExistence type="predicted"/>
<dbReference type="RefSeq" id="WP_114568708.1">
    <property type="nucleotide sequence ID" value="NZ_CABMMS010000003.1"/>
</dbReference>
<name>A0A369M2T3_9ACTN</name>
<gene>
    <name evidence="4" type="ORF">C1877_06325</name>
</gene>
<feature type="domain" description="GGDEF" evidence="3">
    <location>
        <begin position="266"/>
        <end position="395"/>
    </location>
</feature>
<keyword evidence="5" id="KW-1185">Reference proteome</keyword>
<dbReference type="PANTHER" id="PTHR45138">
    <property type="entry name" value="REGULATORY COMPONENTS OF SENSORY TRANSDUCTION SYSTEM"/>
    <property type="match status" value="1"/>
</dbReference>
<dbReference type="Proteomes" id="UP000254000">
    <property type="component" value="Unassembled WGS sequence"/>
</dbReference>
<feature type="compositionally biased region" description="Basic and acidic residues" evidence="1">
    <location>
        <begin position="373"/>
        <end position="383"/>
    </location>
</feature>
<keyword evidence="2" id="KW-0812">Transmembrane</keyword>
<protein>
    <submittedName>
        <fullName evidence="4">GGDEF domain-containing protein</fullName>
    </submittedName>
</protein>
<feature type="region of interest" description="Disordered" evidence="1">
    <location>
        <begin position="373"/>
        <end position="417"/>
    </location>
</feature>
<dbReference type="AlphaFoldDB" id="A0A369M2T3"/>
<dbReference type="SMART" id="SM00267">
    <property type="entry name" value="GGDEF"/>
    <property type="match status" value="1"/>
</dbReference>
<evidence type="ECO:0000256" key="2">
    <source>
        <dbReference type="SAM" id="Phobius"/>
    </source>
</evidence>
<dbReference type="NCBIfam" id="TIGR00254">
    <property type="entry name" value="GGDEF"/>
    <property type="match status" value="1"/>
</dbReference>
<dbReference type="OrthoDB" id="23692at2"/>
<evidence type="ECO:0000313" key="5">
    <source>
        <dbReference type="Proteomes" id="UP000254000"/>
    </source>
</evidence>
<organism evidence="4 5">
    <name type="scientific">Gordonibacter pamelaeae</name>
    <dbReference type="NCBI Taxonomy" id="471189"/>
    <lineage>
        <taxon>Bacteria</taxon>
        <taxon>Bacillati</taxon>
        <taxon>Actinomycetota</taxon>
        <taxon>Coriobacteriia</taxon>
        <taxon>Eggerthellales</taxon>
        <taxon>Eggerthellaceae</taxon>
        <taxon>Gordonibacter</taxon>
    </lineage>
</organism>
<dbReference type="SUPFAM" id="SSF55073">
    <property type="entry name" value="Nucleotide cyclase"/>
    <property type="match status" value="1"/>
</dbReference>
<dbReference type="InterPro" id="IPR043128">
    <property type="entry name" value="Rev_trsase/Diguanyl_cyclase"/>
</dbReference>